<reference evidence="4" key="1">
    <citation type="journal article" date="2021" name="Nat. Microbiol.">
        <title>Cocultivation of an ultrasmall environmental parasitic bacterium with lytic ability against bacteria associated with wastewater foams.</title>
        <authorList>
            <person name="Batinovic S."/>
            <person name="Rose J.J.A."/>
            <person name="Ratcliffe J."/>
            <person name="Seviour R.J."/>
            <person name="Petrovski S."/>
        </authorList>
    </citation>
    <scope>NUCLEOTIDE SEQUENCE</scope>
    <source>
        <strain evidence="4">CON9</strain>
    </source>
</reference>
<keyword evidence="4" id="KW-0808">Transferase</keyword>
<dbReference type="SUPFAM" id="SSF52540">
    <property type="entry name" value="P-loop containing nucleoside triphosphate hydrolases"/>
    <property type="match status" value="1"/>
</dbReference>
<dbReference type="InterPro" id="IPR029052">
    <property type="entry name" value="Metallo-depent_PP-like"/>
</dbReference>
<dbReference type="InterPro" id="IPR041780">
    <property type="entry name" value="MPP_PrpE-like"/>
</dbReference>
<dbReference type="PANTHER" id="PTHR42850:SF7">
    <property type="entry name" value="BIS(5'-NUCLEOSYL)-TETRAPHOSPHATASE PRPE [ASYMMETRICAL]"/>
    <property type="match status" value="1"/>
</dbReference>
<gene>
    <name evidence="4" type="ORF">GII31_11560</name>
</gene>
<feature type="domain" description="Polynucleotide kinase-phosphatase ligase" evidence="3">
    <location>
        <begin position="474"/>
        <end position="849"/>
    </location>
</feature>
<dbReference type="InterPro" id="IPR032380">
    <property type="entry name" value="PNKP_ligase_dom"/>
</dbReference>
<evidence type="ECO:0000313" key="4">
    <source>
        <dbReference type="EMBL" id="QHN35425.1"/>
    </source>
</evidence>
<dbReference type="SUPFAM" id="SSF56300">
    <property type="entry name" value="Metallo-dependent phosphatases"/>
    <property type="match status" value="1"/>
</dbReference>
<sequence length="854" mass="93165">MTTIEMPQLCLVVLVGVTGSGKSTFARAHFRGTEVLSSDTFRAMVSDDPTDQAATVDAFDALYDVAGRRLRRGLLTVVDATSLRPEDRRGLLDLAKEHDVFAVAVVLDVPLAELRHRSQDRAGIDAGVVVRQHKLLKQHARNLRKEGFRFVHVLDGVETIDATRITRTALFSDVGDVRGPFDLIGDIHGCRAELDTLLDRLGWVGNAHPDGRKLIFVGDLVDRGPDTPGVLRRVMDLVAAGNAWCVRGNHEEKLIKVLQRSGGARRPGRARGTDSVSPDSPALTHGLAESVAQLRAQSPEFVDEVIAFLDSLVSHYVFDDGKLVVAHAGLAQRYHNRSSGRVRSLAMYGETTGEKDRWGYPVRGNWARDYRGPARVVYGHTPVTDVGWVNNTLCIDTGCVFGGRLTALRYPELAVVDVPATAVHWPGGRPMGYGETDIDLLMRAELHLDDVAGKRIVHTRFGPALTVREEVSASALEIVSRFAIDPRWVRYLPPTMSPVGALDENLLEDPAGAFRYYADLGVAEVICERKHMGSRAVLVLTRGDAARRVFGVTDGTCGALYTRTGRPFFDAATTAGIISRALDAAHGVLDLLGSDWLILDAELLPWNIKGEQLIREQFAEVAAAGQSQADVLAAELARATARGLDVGALSDRCERDRRDRAAFTAAYAQYVDAGASIDDVRIAPFEVLAAGNADGAQTFADRPHTWHLDIAEALAAAGPDVFTPTQWLPVSTGDASSCAAGARWWADLTAAGGEGMVVKPSANLTRDDKNHLVPPGVKVRGREYLRIIYGQSYLDDLGRLRKRELKHKRSMAMREYQLGREALSRHVDGAPLWQVHECVFAVLALESEPVDSRL</sequence>
<dbReference type="PANTHER" id="PTHR42850">
    <property type="entry name" value="METALLOPHOSPHOESTERASE"/>
    <property type="match status" value="1"/>
</dbReference>
<protein>
    <submittedName>
        <fullName evidence="4">Polynucleotide kinase-phosphatase</fullName>
    </submittedName>
</protein>
<dbReference type="Gene3D" id="3.60.21.10">
    <property type="match status" value="1"/>
</dbReference>
<proteinExistence type="predicted"/>
<evidence type="ECO:0000313" key="5">
    <source>
        <dbReference type="Proteomes" id="UP001059836"/>
    </source>
</evidence>
<feature type="region of interest" description="Disordered" evidence="1">
    <location>
        <begin position="262"/>
        <end position="282"/>
    </location>
</feature>
<keyword evidence="4" id="KW-0418">Kinase</keyword>
<dbReference type="CDD" id="cd07423">
    <property type="entry name" value="MPP_Prp_like"/>
    <property type="match status" value="1"/>
</dbReference>
<keyword evidence="5" id="KW-1185">Reference proteome</keyword>
<dbReference type="Pfam" id="PF13671">
    <property type="entry name" value="AAA_33"/>
    <property type="match status" value="1"/>
</dbReference>
<evidence type="ECO:0000256" key="1">
    <source>
        <dbReference type="SAM" id="MobiDB-lite"/>
    </source>
</evidence>
<feature type="domain" description="Calcineurin-like phosphoesterase" evidence="2">
    <location>
        <begin position="180"/>
        <end position="383"/>
    </location>
</feature>
<dbReference type="Proteomes" id="UP001059836">
    <property type="component" value="Chromosome"/>
</dbReference>
<dbReference type="GO" id="GO:0016301">
    <property type="term" value="F:kinase activity"/>
    <property type="evidence" value="ECO:0007669"/>
    <property type="project" value="UniProtKB-KW"/>
</dbReference>
<dbReference type="InterPro" id="IPR004843">
    <property type="entry name" value="Calcineurin-like_PHP"/>
</dbReference>
<dbReference type="EMBL" id="CP045809">
    <property type="protein sequence ID" value="QHN35425.1"/>
    <property type="molecule type" value="Genomic_DNA"/>
</dbReference>
<dbReference type="Pfam" id="PF16542">
    <property type="entry name" value="PNKP_ligase"/>
    <property type="match status" value="1"/>
</dbReference>
<dbReference type="InterPro" id="IPR024028">
    <property type="entry name" value="PNKP_bac"/>
</dbReference>
<dbReference type="SUPFAM" id="SSF56091">
    <property type="entry name" value="DNA ligase/mRNA capping enzyme, catalytic domain"/>
    <property type="match status" value="1"/>
</dbReference>
<dbReference type="InterPro" id="IPR027417">
    <property type="entry name" value="P-loop_NTPase"/>
</dbReference>
<evidence type="ECO:0000259" key="3">
    <source>
        <dbReference type="Pfam" id="PF16542"/>
    </source>
</evidence>
<organism evidence="4 5">
    <name type="scientific">Gordonia pseudamarae</name>
    <dbReference type="NCBI Taxonomy" id="2831662"/>
    <lineage>
        <taxon>Bacteria</taxon>
        <taxon>Bacillati</taxon>
        <taxon>Actinomycetota</taxon>
        <taxon>Actinomycetes</taxon>
        <taxon>Mycobacteriales</taxon>
        <taxon>Gordoniaceae</taxon>
        <taxon>Gordonia</taxon>
    </lineage>
</organism>
<accession>A0ABX6IJG2</accession>
<dbReference type="NCBIfam" id="TIGR04075">
    <property type="entry name" value="bacter_Pnkp"/>
    <property type="match status" value="1"/>
</dbReference>
<name>A0ABX6IJG2_9ACTN</name>
<dbReference type="RefSeq" id="WP_213243226.1">
    <property type="nucleotide sequence ID" value="NZ_CP045806.1"/>
</dbReference>
<dbReference type="Gene3D" id="3.30.470.30">
    <property type="entry name" value="DNA ligase/mRNA capping enzyme"/>
    <property type="match status" value="2"/>
</dbReference>
<dbReference type="Pfam" id="PF00149">
    <property type="entry name" value="Metallophos"/>
    <property type="match status" value="1"/>
</dbReference>
<dbReference type="Gene3D" id="3.40.50.300">
    <property type="entry name" value="P-loop containing nucleotide triphosphate hydrolases"/>
    <property type="match status" value="1"/>
</dbReference>
<evidence type="ECO:0000259" key="2">
    <source>
        <dbReference type="Pfam" id="PF00149"/>
    </source>
</evidence>
<dbReference type="InterPro" id="IPR050126">
    <property type="entry name" value="Ap4A_hydrolase"/>
</dbReference>